<evidence type="ECO:0000256" key="13">
    <source>
        <dbReference type="ARBA" id="ARBA00023136"/>
    </source>
</evidence>
<dbReference type="InterPro" id="IPR004010">
    <property type="entry name" value="Double_Cache_2"/>
</dbReference>
<dbReference type="EMBL" id="PDKJ01000001">
    <property type="protein sequence ID" value="RXJ70357.1"/>
    <property type="molecule type" value="Genomic_DNA"/>
</dbReference>
<evidence type="ECO:0000256" key="12">
    <source>
        <dbReference type="ARBA" id="ARBA00023012"/>
    </source>
</evidence>
<comment type="catalytic activity">
    <reaction evidence="1">
        <text>ATP + protein L-histidine = ADP + protein N-phospho-L-histidine.</text>
        <dbReference type="EC" id="2.7.13.3"/>
    </reaction>
</comment>
<dbReference type="PROSITE" id="PS50109">
    <property type="entry name" value="HIS_KIN"/>
    <property type="match status" value="1"/>
</dbReference>
<evidence type="ECO:0000256" key="4">
    <source>
        <dbReference type="ARBA" id="ARBA00022475"/>
    </source>
</evidence>
<proteinExistence type="predicted"/>
<keyword evidence="10" id="KW-0067">ATP-binding</keyword>
<dbReference type="PANTHER" id="PTHR43065">
    <property type="entry name" value="SENSOR HISTIDINE KINASE"/>
    <property type="match status" value="1"/>
</dbReference>
<dbReference type="InterPro" id="IPR036890">
    <property type="entry name" value="HATPase_C_sf"/>
</dbReference>
<feature type="domain" description="Histidine kinase" evidence="15">
    <location>
        <begin position="413"/>
        <end position="636"/>
    </location>
</feature>
<keyword evidence="7 14" id="KW-0812">Transmembrane</keyword>
<dbReference type="InterPro" id="IPR003661">
    <property type="entry name" value="HisK_dim/P_dom"/>
</dbReference>
<keyword evidence="5" id="KW-0597">Phosphoprotein</keyword>
<feature type="transmembrane region" description="Helical" evidence="14">
    <location>
        <begin position="12"/>
        <end position="33"/>
    </location>
</feature>
<keyword evidence="9 16" id="KW-0418">Kinase</keyword>
<dbReference type="Gene3D" id="3.30.565.10">
    <property type="entry name" value="Histidine kinase-like ATPase, C-terminal domain"/>
    <property type="match status" value="1"/>
</dbReference>
<dbReference type="CDD" id="cd00082">
    <property type="entry name" value="HisKA"/>
    <property type="match status" value="1"/>
</dbReference>
<evidence type="ECO:0000256" key="3">
    <source>
        <dbReference type="ARBA" id="ARBA00012438"/>
    </source>
</evidence>
<evidence type="ECO:0000256" key="10">
    <source>
        <dbReference type="ARBA" id="ARBA00022840"/>
    </source>
</evidence>
<sequence length="636" mass="74624">MNDKNERIILLIIKYTPPFFIIFLSILMSFILFKSNNSVYEKEKNITKQHLIESNKKIVKSEVIRLNRYIDNEANQIEEKLKESLKNRVNEAYTIALNIYNNNKHLGKEAVTKIIKDALRDIRFNKNRGYFFIHSFQGKCILLPIDSSKEGKILLNYKDKNGIAVTNEIMEKLKERKDNVYFTYYFYKPGDKSKEYKKISYSKYFKPLDWFIGTGEYIDDFENDIKEDIASKIKYLNSSEIISDYYFIFDAKGKTIDNHESINNPNQKYTNPNTISKIIKETKEKKETFVTYLQDKKPGTNKATNKTSYIIYNSRLDWFIGKGFYEDEIHKIISLEEKIISKRLKENLKKLIVLTIFLTFILLFVSLYMSNFLERKFKNYRKQIESNLQEITKQQNILAQQSKMAAIGTMIGNIAHQWRQPLSLISTIATGLKLKKELDTLSNEDFYEGMDKVNDTTQYLSKTIDDFRNFFNSNKVKKEFTIKDAFENCFNLVNVQFKNHDINIIEEIGESKIYGIQTELVQVLINILNNSRDELLKLEPEEKRYIFINTKEINDELIITIKDNAGGIKEEILDNIFEPYFTTKHQSQGTGIGLYMSEEIIVKHMRGTITIENSEYDYKGKPYKGALATIKLKVCK</sequence>
<evidence type="ECO:0000256" key="14">
    <source>
        <dbReference type="SAM" id="Phobius"/>
    </source>
</evidence>
<evidence type="ECO:0000313" key="17">
    <source>
        <dbReference type="Proteomes" id="UP000290172"/>
    </source>
</evidence>
<feature type="transmembrane region" description="Helical" evidence="14">
    <location>
        <begin position="351"/>
        <end position="373"/>
    </location>
</feature>
<keyword evidence="8" id="KW-0547">Nucleotide-binding</keyword>
<dbReference type="GO" id="GO:0005886">
    <property type="term" value="C:plasma membrane"/>
    <property type="evidence" value="ECO:0007669"/>
    <property type="project" value="UniProtKB-SubCell"/>
</dbReference>
<dbReference type="AlphaFoldDB" id="A0A4Q0YI31"/>
<evidence type="ECO:0000256" key="5">
    <source>
        <dbReference type="ARBA" id="ARBA00022553"/>
    </source>
</evidence>
<name>A0A4Q0YI31_9BACT</name>
<keyword evidence="12" id="KW-0902">Two-component regulatory system</keyword>
<evidence type="ECO:0000256" key="1">
    <source>
        <dbReference type="ARBA" id="ARBA00000085"/>
    </source>
</evidence>
<evidence type="ECO:0000256" key="6">
    <source>
        <dbReference type="ARBA" id="ARBA00022679"/>
    </source>
</evidence>
<evidence type="ECO:0000256" key="8">
    <source>
        <dbReference type="ARBA" id="ARBA00022741"/>
    </source>
</evidence>
<comment type="caution">
    <text evidence="16">The sequence shown here is derived from an EMBL/GenBank/DDBJ whole genome shotgun (WGS) entry which is preliminary data.</text>
</comment>
<dbReference type="InterPro" id="IPR004358">
    <property type="entry name" value="Sig_transdc_His_kin-like_C"/>
</dbReference>
<reference evidence="16 17" key="1">
    <citation type="submission" date="2017-10" db="EMBL/GenBank/DDBJ databases">
        <title>Genomics of the genus Arcobacter.</title>
        <authorList>
            <person name="Perez-Cataluna A."/>
            <person name="Figueras M.J."/>
        </authorList>
    </citation>
    <scope>NUCLEOTIDE SEQUENCE [LARGE SCALE GENOMIC DNA]</scope>
    <source>
        <strain evidence="16 17">CECT 8993</strain>
    </source>
</reference>
<dbReference type="SMART" id="SM01049">
    <property type="entry name" value="Cache_2"/>
    <property type="match status" value="1"/>
</dbReference>
<keyword evidence="6" id="KW-0808">Transferase</keyword>
<dbReference type="EC" id="2.7.13.3" evidence="3"/>
<dbReference type="Pfam" id="PF02518">
    <property type="entry name" value="HATPase_c"/>
    <property type="match status" value="1"/>
</dbReference>
<gene>
    <name evidence="16" type="ORF">CRV08_01980</name>
</gene>
<evidence type="ECO:0000256" key="9">
    <source>
        <dbReference type="ARBA" id="ARBA00022777"/>
    </source>
</evidence>
<organism evidence="16 17">
    <name type="scientific">Halarcobacter ebronensis</name>
    <dbReference type="NCBI Taxonomy" id="1462615"/>
    <lineage>
        <taxon>Bacteria</taxon>
        <taxon>Pseudomonadati</taxon>
        <taxon>Campylobacterota</taxon>
        <taxon>Epsilonproteobacteria</taxon>
        <taxon>Campylobacterales</taxon>
        <taxon>Arcobacteraceae</taxon>
        <taxon>Halarcobacter</taxon>
    </lineage>
</organism>
<accession>A0A4Q0YI31</accession>
<keyword evidence="4" id="KW-1003">Cell membrane</keyword>
<evidence type="ECO:0000256" key="11">
    <source>
        <dbReference type="ARBA" id="ARBA00022989"/>
    </source>
</evidence>
<dbReference type="InterPro" id="IPR036097">
    <property type="entry name" value="HisK_dim/P_sf"/>
</dbReference>
<evidence type="ECO:0000313" key="16">
    <source>
        <dbReference type="EMBL" id="RXJ70357.1"/>
    </source>
</evidence>
<dbReference type="SMART" id="SM00387">
    <property type="entry name" value="HATPase_c"/>
    <property type="match status" value="1"/>
</dbReference>
<dbReference type="InterPro" id="IPR003594">
    <property type="entry name" value="HATPase_dom"/>
</dbReference>
<comment type="subcellular location">
    <subcellularLocation>
        <location evidence="2">Cell membrane</location>
        <topology evidence="2">Multi-pass membrane protein</topology>
    </subcellularLocation>
</comment>
<evidence type="ECO:0000259" key="15">
    <source>
        <dbReference type="PROSITE" id="PS50109"/>
    </source>
</evidence>
<dbReference type="GO" id="GO:0000155">
    <property type="term" value="F:phosphorelay sensor kinase activity"/>
    <property type="evidence" value="ECO:0007669"/>
    <property type="project" value="InterPro"/>
</dbReference>
<dbReference type="Proteomes" id="UP000290172">
    <property type="component" value="Unassembled WGS sequence"/>
</dbReference>
<protein>
    <recommendedName>
        <fullName evidence="3">histidine kinase</fullName>
        <ecNumber evidence="3">2.7.13.3</ecNumber>
    </recommendedName>
</protein>
<keyword evidence="11 14" id="KW-1133">Transmembrane helix</keyword>
<dbReference type="GO" id="GO:0005524">
    <property type="term" value="F:ATP binding"/>
    <property type="evidence" value="ECO:0007669"/>
    <property type="project" value="UniProtKB-KW"/>
</dbReference>
<keyword evidence="13 14" id="KW-0472">Membrane</keyword>
<dbReference type="PANTHER" id="PTHR43065:SF46">
    <property type="entry name" value="C4-DICARBOXYLATE TRANSPORT SENSOR PROTEIN DCTB"/>
    <property type="match status" value="1"/>
</dbReference>
<dbReference type="Pfam" id="PF08269">
    <property type="entry name" value="dCache_2"/>
    <property type="match status" value="1"/>
</dbReference>
<evidence type="ECO:0000256" key="7">
    <source>
        <dbReference type="ARBA" id="ARBA00022692"/>
    </source>
</evidence>
<dbReference type="InterPro" id="IPR005467">
    <property type="entry name" value="His_kinase_dom"/>
</dbReference>
<dbReference type="RefSeq" id="WP_128978517.1">
    <property type="nucleotide sequence ID" value="NZ_PDKJ01000001.1"/>
</dbReference>
<dbReference type="SUPFAM" id="SSF55874">
    <property type="entry name" value="ATPase domain of HSP90 chaperone/DNA topoisomerase II/histidine kinase"/>
    <property type="match status" value="1"/>
</dbReference>
<dbReference type="Gene3D" id="1.10.287.130">
    <property type="match status" value="1"/>
</dbReference>
<dbReference type="InterPro" id="IPR033480">
    <property type="entry name" value="sCache_2"/>
</dbReference>
<dbReference type="SUPFAM" id="SSF47384">
    <property type="entry name" value="Homodimeric domain of signal transducing histidine kinase"/>
    <property type="match status" value="1"/>
</dbReference>
<dbReference type="Gene3D" id="3.30.450.20">
    <property type="entry name" value="PAS domain"/>
    <property type="match status" value="2"/>
</dbReference>
<dbReference type="PRINTS" id="PR00344">
    <property type="entry name" value="BCTRLSENSOR"/>
</dbReference>
<evidence type="ECO:0000256" key="2">
    <source>
        <dbReference type="ARBA" id="ARBA00004651"/>
    </source>
</evidence>